<dbReference type="HOGENOM" id="CLU_2186809_0_0_1"/>
<accession>B7PEN7</accession>
<dbReference type="PaxDb" id="6945-B7PEN7"/>
<evidence type="ECO:0000313" key="2">
    <source>
        <dbReference type="EnsemblMetazoa" id="ISCW004768-PA"/>
    </source>
</evidence>
<dbReference type="InParanoid" id="B7PEN7"/>
<gene>
    <name evidence="1" type="ORF">IscW_ISCW004768</name>
</gene>
<protein>
    <submittedName>
        <fullName evidence="1 2">Uncharacterized protein</fullName>
    </submittedName>
</protein>
<dbReference type="EnsemblMetazoa" id="ISCW004768-RA">
    <property type="protein sequence ID" value="ISCW004768-PA"/>
    <property type="gene ID" value="ISCW004768"/>
</dbReference>
<dbReference type="VEuPathDB" id="VectorBase:ISCW004768"/>
<dbReference type="VEuPathDB" id="VectorBase:ISCI004768"/>
<evidence type="ECO:0000313" key="3">
    <source>
        <dbReference type="Proteomes" id="UP000001555"/>
    </source>
</evidence>
<dbReference type="EMBL" id="DS696540">
    <property type="protein sequence ID" value="EEC05059.1"/>
    <property type="molecule type" value="Genomic_DNA"/>
</dbReference>
<organism>
    <name type="scientific">Ixodes scapularis</name>
    <name type="common">Black-legged tick</name>
    <name type="synonym">Deer tick</name>
    <dbReference type="NCBI Taxonomy" id="6945"/>
    <lineage>
        <taxon>Eukaryota</taxon>
        <taxon>Metazoa</taxon>
        <taxon>Ecdysozoa</taxon>
        <taxon>Arthropoda</taxon>
        <taxon>Chelicerata</taxon>
        <taxon>Arachnida</taxon>
        <taxon>Acari</taxon>
        <taxon>Parasitiformes</taxon>
        <taxon>Ixodida</taxon>
        <taxon>Ixodoidea</taxon>
        <taxon>Ixodidae</taxon>
        <taxon>Ixodinae</taxon>
        <taxon>Ixodes</taxon>
    </lineage>
</organism>
<reference evidence="1 3" key="1">
    <citation type="submission" date="2008-03" db="EMBL/GenBank/DDBJ databases">
        <title>Annotation of Ixodes scapularis.</title>
        <authorList>
            <consortium name="Ixodes scapularis Genome Project Consortium"/>
            <person name="Caler E."/>
            <person name="Hannick L.I."/>
            <person name="Bidwell S."/>
            <person name="Joardar V."/>
            <person name="Thiagarajan M."/>
            <person name="Amedeo P."/>
            <person name="Galinsky K.J."/>
            <person name="Schobel S."/>
            <person name="Inman J."/>
            <person name="Hostetler J."/>
            <person name="Miller J."/>
            <person name="Hammond M."/>
            <person name="Megy K."/>
            <person name="Lawson D."/>
            <person name="Kodira C."/>
            <person name="Sutton G."/>
            <person name="Meyer J."/>
            <person name="Hill C.A."/>
            <person name="Birren B."/>
            <person name="Nene V."/>
            <person name="Collins F."/>
            <person name="Alarcon-Chaidez F."/>
            <person name="Wikel S."/>
            <person name="Strausberg R."/>
        </authorList>
    </citation>
    <scope>NUCLEOTIDE SEQUENCE [LARGE SCALE GENOMIC DNA]</scope>
    <source>
        <strain evidence="3">Wikel</strain>
        <strain evidence="1">Wikel colony</strain>
    </source>
</reference>
<reference evidence="2" key="2">
    <citation type="submission" date="2020-05" db="UniProtKB">
        <authorList>
            <consortium name="EnsemblMetazoa"/>
        </authorList>
    </citation>
    <scope>IDENTIFICATION</scope>
    <source>
        <strain evidence="2">wikel</strain>
    </source>
</reference>
<dbReference type="AlphaFoldDB" id="B7PEN7"/>
<dbReference type="EMBL" id="ABJB010919969">
    <property type="status" value="NOT_ANNOTATED_CDS"/>
    <property type="molecule type" value="Genomic_DNA"/>
</dbReference>
<dbReference type="Proteomes" id="UP000001555">
    <property type="component" value="Unassembled WGS sequence"/>
</dbReference>
<keyword evidence="3" id="KW-1185">Reference proteome</keyword>
<sequence length="109" mass="12269">MKETNSTQGRGIITRLANLTMLIGGHEQRRLSLPMSLWMFLLTKKTLSEAGKEYDLEFNPEAATSYDFSGKGAFAGYQQLMTDGPRFTLNIPNRHCSEQLIFYACLGPM</sequence>
<dbReference type="STRING" id="6945.B7PEN7"/>
<name>B7PEN7_IXOSC</name>
<evidence type="ECO:0000313" key="1">
    <source>
        <dbReference type="EMBL" id="EEC05059.1"/>
    </source>
</evidence>
<proteinExistence type="predicted"/>